<dbReference type="AlphaFoldDB" id="A0A1H7AAG6"/>
<keyword evidence="1" id="KW-0732">Signal</keyword>
<feature type="chain" id="PRO_5011559301" evidence="1">
    <location>
        <begin position="24"/>
        <end position="84"/>
    </location>
</feature>
<evidence type="ECO:0000313" key="2">
    <source>
        <dbReference type="EMBL" id="SEJ60887.1"/>
    </source>
</evidence>
<evidence type="ECO:0000256" key="1">
    <source>
        <dbReference type="SAM" id="SignalP"/>
    </source>
</evidence>
<name>A0A1H7AAG6_9GAMM</name>
<gene>
    <name evidence="2" type="ORF">SAMN04244579_04904</name>
</gene>
<sequence>MKADYVKVLCAAALYAASTAAPAAPALSVIGNDYNFPNKLEGLPHKLSDFKDLQINSFTTNDAVKLAYWEAGLAREEIDVAPQY</sequence>
<proteinExistence type="predicted"/>
<reference evidence="2 3" key="1">
    <citation type="submission" date="2016-10" db="EMBL/GenBank/DDBJ databases">
        <authorList>
            <person name="de Groot N.N."/>
        </authorList>
    </citation>
    <scope>NUCLEOTIDE SEQUENCE [LARGE SCALE GENOMIC DNA]</scope>
    <source>
        <strain evidence="2 3">DSM 1041</strain>
    </source>
</reference>
<evidence type="ECO:0000313" key="3">
    <source>
        <dbReference type="Proteomes" id="UP000199005"/>
    </source>
</evidence>
<dbReference type="Proteomes" id="UP000199005">
    <property type="component" value="Unassembled WGS sequence"/>
</dbReference>
<feature type="signal peptide" evidence="1">
    <location>
        <begin position="1"/>
        <end position="23"/>
    </location>
</feature>
<accession>A0A1H7AAG6</accession>
<protein>
    <submittedName>
        <fullName evidence="2">Uncharacterized protein</fullName>
    </submittedName>
</protein>
<organism evidence="2 3">
    <name type="scientific">Azotobacter beijerinckii</name>
    <dbReference type="NCBI Taxonomy" id="170623"/>
    <lineage>
        <taxon>Bacteria</taxon>
        <taxon>Pseudomonadati</taxon>
        <taxon>Pseudomonadota</taxon>
        <taxon>Gammaproteobacteria</taxon>
        <taxon>Pseudomonadales</taxon>
        <taxon>Pseudomonadaceae</taxon>
        <taxon>Azotobacter</taxon>
    </lineage>
</organism>
<dbReference type="EMBL" id="FNYO01000212">
    <property type="protein sequence ID" value="SEJ60887.1"/>
    <property type="molecule type" value="Genomic_DNA"/>
</dbReference>
<dbReference type="STRING" id="170623.SAMN04244579_04904"/>